<evidence type="ECO:0000256" key="1">
    <source>
        <dbReference type="SAM" id="SignalP"/>
    </source>
</evidence>
<proteinExistence type="predicted"/>
<protein>
    <submittedName>
        <fullName evidence="2">Putative secreted protein</fullName>
    </submittedName>
</protein>
<organism evidence="2">
    <name type="scientific">Ixodes ricinus</name>
    <name type="common">Common tick</name>
    <name type="synonym">Acarus ricinus</name>
    <dbReference type="NCBI Taxonomy" id="34613"/>
    <lineage>
        <taxon>Eukaryota</taxon>
        <taxon>Metazoa</taxon>
        <taxon>Ecdysozoa</taxon>
        <taxon>Arthropoda</taxon>
        <taxon>Chelicerata</taxon>
        <taxon>Arachnida</taxon>
        <taxon>Acari</taxon>
        <taxon>Parasitiformes</taxon>
        <taxon>Ixodida</taxon>
        <taxon>Ixodoidea</taxon>
        <taxon>Ixodidae</taxon>
        <taxon>Ixodinae</taxon>
        <taxon>Ixodes</taxon>
    </lineage>
</organism>
<accession>A0A6B0UTH6</accession>
<dbReference type="EMBL" id="GIFC01010738">
    <property type="protein sequence ID" value="MXU92821.1"/>
    <property type="molecule type" value="Transcribed_RNA"/>
</dbReference>
<reference evidence="2" key="1">
    <citation type="submission" date="2019-12" db="EMBL/GenBank/DDBJ databases">
        <title>An insight into the sialome of adult female Ixodes ricinus ticks feeding for 6 days.</title>
        <authorList>
            <person name="Perner J."/>
            <person name="Ribeiro J.M.C."/>
        </authorList>
    </citation>
    <scope>NUCLEOTIDE SEQUENCE</scope>
    <source>
        <strain evidence="2">Semi-engorged</strain>
        <tissue evidence="2">Salivary glands</tissue>
    </source>
</reference>
<name>A0A6B0UTH6_IXORI</name>
<feature type="chain" id="PRO_5025395255" evidence="1">
    <location>
        <begin position="21"/>
        <end position="138"/>
    </location>
</feature>
<keyword evidence="1" id="KW-0732">Signal</keyword>
<dbReference type="AlphaFoldDB" id="A0A6B0UTH6"/>
<sequence length="138" mass="14954">MWRLMTCFAIVASRFSSWTSLTMKIMSKRDKMVGMKSMFSSALVSSQRPKTLLAAASTEHLELRVVVIPALAMEMVCCSMASWMATLSSSRILSNSSMQTTPPSANTMAPPSITKLRVDGSLMTDAVSPAALLPFPDV</sequence>
<feature type="signal peptide" evidence="1">
    <location>
        <begin position="1"/>
        <end position="20"/>
    </location>
</feature>
<evidence type="ECO:0000313" key="2">
    <source>
        <dbReference type="EMBL" id="MXU92821.1"/>
    </source>
</evidence>